<dbReference type="Proteomes" id="UP000002372">
    <property type="component" value="Chromosome"/>
</dbReference>
<organism evidence="2 3">
    <name type="scientific">Thiomonas arsenitoxydans (strain DSM 22701 / CIP 110005 / 3As)</name>
    <dbReference type="NCBI Taxonomy" id="426114"/>
    <lineage>
        <taxon>Bacteria</taxon>
        <taxon>Pseudomonadati</taxon>
        <taxon>Pseudomonadota</taxon>
        <taxon>Betaproteobacteria</taxon>
        <taxon>Burkholderiales</taxon>
        <taxon>Thiomonas</taxon>
    </lineage>
</organism>
<dbReference type="HOGENOM" id="CLU_3190130_0_0_4"/>
<protein>
    <submittedName>
        <fullName evidence="2">Uncharacterized protein</fullName>
    </submittedName>
</protein>
<dbReference type="KEGG" id="thi:THI_1317"/>
<dbReference type="AlphaFoldDB" id="D6CPS6"/>
<reference key="1">
    <citation type="submission" date="2009-07" db="EMBL/GenBank/DDBJ databases">
        <authorList>
            <person name="Genoscope - CEA"/>
        </authorList>
    </citation>
    <scope>NUCLEOTIDE SEQUENCE</scope>
    <source>
        <strain>3As</strain>
    </source>
</reference>
<name>D6CPS6_THIA3</name>
<gene>
    <name evidence="2" type="ordered locus">THI_1317</name>
</gene>
<accession>D6CPS6</accession>
<evidence type="ECO:0000313" key="2">
    <source>
        <dbReference type="EMBL" id="CAZ88006.1"/>
    </source>
</evidence>
<feature type="region of interest" description="Disordered" evidence="1">
    <location>
        <begin position="1"/>
        <end position="46"/>
    </location>
</feature>
<sequence>MSDMNVSLKKNGVQPYGRTPHHNQFTRTRTRQRAPPSYSAMGSGKS</sequence>
<evidence type="ECO:0000256" key="1">
    <source>
        <dbReference type="SAM" id="MobiDB-lite"/>
    </source>
</evidence>
<evidence type="ECO:0000313" key="3">
    <source>
        <dbReference type="Proteomes" id="UP000002372"/>
    </source>
</evidence>
<dbReference type="EMBL" id="FP475956">
    <property type="protein sequence ID" value="CAZ88006.1"/>
    <property type="molecule type" value="Genomic_DNA"/>
</dbReference>
<reference evidence="3" key="2">
    <citation type="journal article" date="2010" name="PLoS Genet.">
        <title>Structure, function, and evolution of the Thiomonas spp. genome.</title>
        <authorList>
            <person name="Arsene-Ploetze F."/>
            <person name="Koechler S."/>
            <person name="Marchal M."/>
            <person name="Coppee J.Y."/>
            <person name="Chandler M."/>
            <person name="Bonnefoy V."/>
            <person name="Brochier-Armanet C."/>
            <person name="Barakat M."/>
            <person name="Barbe V."/>
            <person name="Battaglia-Brunet F."/>
            <person name="Bruneel O."/>
            <person name="Bryan C.G."/>
            <person name="Cleiss-Arnold J."/>
            <person name="Cruveiller S."/>
            <person name="Erhardt M."/>
            <person name="Heinrich-Salmeron A."/>
            <person name="Hommais F."/>
            <person name="Joulian C."/>
            <person name="Krin E."/>
            <person name="Lieutaud A."/>
            <person name="Lievremont D."/>
            <person name="Michel C."/>
            <person name="Muller D."/>
            <person name="Ortet P."/>
            <person name="Proux C."/>
            <person name="Siguier P."/>
            <person name="Roche D."/>
            <person name="Rouy Z."/>
            <person name="Salvignol G."/>
            <person name="Slyemi D."/>
            <person name="Talla E."/>
            <person name="Weiss S."/>
            <person name="Weissenbach J."/>
            <person name="Medigue C."/>
            <person name="Bertin P.N."/>
        </authorList>
    </citation>
    <scope>NUCLEOTIDE SEQUENCE [LARGE SCALE GENOMIC DNA]</scope>
    <source>
        <strain evidence="3">DSM 22701 / CIP 110005 / 3As</strain>
    </source>
</reference>
<proteinExistence type="predicted"/>